<sequence length="354" mass="38962">MRSYVQTVVVVLLFLLYTGCLFSSDDSSDSADEQVYTGTIDLTSYAQEDNKTPHASVLATAKEFLYVGMQRLDGWDVVAPSLFLIIDRLSGEVVEEIDLTYGNVSSMEVVGTTAYVVNPGSFMMDGDGGVERICLRESTVHTVFDSDDFDPVEAVHVGGDSLLVATQNTDWQDPAYSLYLIDGSAENTVLDTLLYQEAGTIDALAYLSGKDVFYVSAANALMRYTSFPEMNGESIETTLPVRSMVAYEDKLLVIESDYESGLYGFVEGSSYTKMLEIYQDARAVVCDGTAYILEQLGRDNIIRLTEDFSIDYQRNMGSDLNIYDVAISSGGTGYFLSYQKGRIVPFHAESGEPL</sequence>
<name>U7DCF2_9BACT</name>
<reference evidence="1 2" key="1">
    <citation type="journal article" date="2013" name="Environ. Microbiol.">
        <title>Genome analysis of Chitinivibrio alkaliphilus gen. nov., sp. nov., a novel extremely haloalkaliphilic anaerobic chitinolytic bacterium from the candidate phylum Termite Group 3.</title>
        <authorList>
            <person name="Sorokin D.Y."/>
            <person name="Gumerov V.M."/>
            <person name="Rakitin A.L."/>
            <person name="Beletsky A.V."/>
            <person name="Damste J.S."/>
            <person name="Muyzer G."/>
            <person name="Mardanov A.V."/>
            <person name="Ravin N.V."/>
        </authorList>
    </citation>
    <scope>NUCLEOTIDE SEQUENCE [LARGE SCALE GENOMIC DNA]</scope>
    <source>
        <strain evidence="1 2">ACht1</strain>
    </source>
</reference>
<dbReference type="SUPFAM" id="SSF69322">
    <property type="entry name" value="Tricorn protease domain 2"/>
    <property type="match status" value="1"/>
</dbReference>
<dbReference type="EMBL" id="ASJR01000001">
    <property type="protein sequence ID" value="ERP39253.1"/>
    <property type="molecule type" value="Genomic_DNA"/>
</dbReference>
<accession>U7DCF2</accession>
<protein>
    <submittedName>
        <fullName evidence="1">Uncharacterized protein</fullName>
    </submittedName>
</protein>
<dbReference type="RefSeq" id="WP_022635613.1">
    <property type="nucleotide sequence ID" value="NZ_ASJR01000001.1"/>
</dbReference>
<proteinExistence type="predicted"/>
<evidence type="ECO:0000313" key="1">
    <source>
        <dbReference type="EMBL" id="ERP39253.1"/>
    </source>
</evidence>
<organism evidence="1 2">
    <name type="scientific">Chitinivibrio alkaliphilus ACht1</name>
    <dbReference type="NCBI Taxonomy" id="1313304"/>
    <lineage>
        <taxon>Bacteria</taxon>
        <taxon>Pseudomonadati</taxon>
        <taxon>Fibrobacterota</taxon>
        <taxon>Chitinivibrionia</taxon>
        <taxon>Chitinivibrionales</taxon>
        <taxon>Chitinivibrionaceae</taxon>
        <taxon>Chitinivibrio</taxon>
    </lineage>
</organism>
<gene>
    <name evidence="1" type="ORF">CALK_0044</name>
</gene>
<dbReference type="Proteomes" id="UP000017148">
    <property type="component" value="Unassembled WGS sequence"/>
</dbReference>
<keyword evidence="2" id="KW-1185">Reference proteome</keyword>
<dbReference type="STRING" id="1313304.CALK_0044"/>
<evidence type="ECO:0000313" key="2">
    <source>
        <dbReference type="Proteomes" id="UP000017148"/>
    </source>
</evidence>
<dbReference type="AlphaFoldDB" id="U7DCF2"/>
<comment type="caution">
    <text evidence="1">The sequence shown here is derived from an EMBL/GenBank/DDBJ whole genome shotgun (WGS) entry which is preliminary data.</text>
</comment>